<dbReference type="SUPFAM" id="SSF56219">
    <property type="entry name" value="DNase I-like"/>
    <property type="match status" value="1"/>
</dbReference>
<dbReference type="Pfam" id="PF19580">
    <property type="entry name" value="Exo_endo_phos_3"/>
    <property type="match status" value="1"/>
</dbReference>
<keyword evidence="2" id="KW-0378">Hydrolase</keyword>
<reference evidence="2 3" key="1">
    <citation type="submission" date="2019-05" db="EMBL/GenBank/DDBJ databases">
        <title>Chryseobacterium sp. isolated from King George Island, maritime Antarctica.</title>
        <authorList>
            <person name="Peng X."/>
        </authorList>
    </citation>
    <scope>NUCLEOTIDE SEQUENCE [LARGE SCALE GENOMIC DNA]</scope>
    <source>
        <strain evidence="2 3">7-3A</strain>
    </source>
</reference>
<dbReference type="InterPro" id="IPR005135">
    <property type="entry name" value="Endo/exonuclease/phosphatase"/>
</dbReference>
<dbReference type="PANTHER" id="PTHR42834">
    <property type="entry name" value="ENDONUCLEASE/EXONUCLEASE/PHOSPHATASE FAMILY PROTEIN (AFU_ORTHOLOGUE AFUA_3G09210)"/>
    <property type="match status" value="1"/>
</dbReference>
<dbReference type="PANTHER" id="PTHR42834:SF1">
    <property type="entry name" value="ENDONUCLEASE_EXONUCLEASE_PHOSPHATASE FAMILY PROTEIN (AFU_ORTHOLOGUE AFUA_3G09210)"/>
    <property type="match status" value="1"/>
</dbReference>
<evidence type="ECO:0000313" key="2">
    <source>
        <dbReference type="EMBL" id="QOW11748.1"/>
    </source>
</evidence>
<keyword evidence="2" id="KW-0540">Nuclease</keyword>
<name>A0A7M2YBX0_9FLAO</name>
<evidence type="ECO:0000259" key="1">
    <source>
        <dbReference type="Pfam" id="PF19580"/>
    </source>
</evidence>
<proteinExistence type="predicted"/>
<dbReference type="AlphaFoldDB" id="A0A7M2YBX0"/>
<gene>
    <name evidence="2" type="ORF">Q73A0000_15960</name>
</gene>
<dbReference type="KEGG" id="kfa:Q73A0000_15960"/>
<protein>
    <submittedName>
        <fullName evidence="2">Endonuclease</fullName>
    </submittedName>
</protein>
<dbReference type="Gene3D" id="3.60.10.10">
    <property type="entry name" value="Endonuclease/exonuclease/phosphatase"/>
    <property type="match status" value="1"/>
</dbReference>
<evidence type="ECO:0000313" key="3">
    <source>
        <dbReference type="Proteomes" id="UP000594195"/>
    </source>
</evidence>
<dbReference type="GO" id="GO:0004519">
    <property type="term" value="F:endonuclease activity"/>
    <property type="evidence" value="ECO:0007669"/>
    <property type="project" value="UniProtKB-KW"/>
</dbReference>
<feature type="domain" description="Endonuclease/exonuclease/phosphatase" evidence="1">
    <location>
        <begin position="10"/>
        <end position="314"/>
    </location>
</feature>
<keyword evidence="2" id="KW-0255">Endonuclease</keyword>
<dbReference type="InterPro" id="IPR036691">
    <property type="entry name" value="Endo/exonu/phosph_ase_sf"/>
</dbReference>
<organism evidence="2 3">
    <name type="scientific">Kaistella flava</name>
    <name type="common">ex Peng et al. 2021</name>
    <dbReference type="NCBI Taxonomy" id="2038776"/>
    <lineage>
        <taxon>Bacteria</taxon>
        <taxon>Pseudomonadati</taxon>
        <taxon>Bacteroidota</taxon>
        <taxon>Flavobacteriia</taxon>
        <taxon>Flavobacteriales</taxon>
        <taxon>Weeksellaceae</taxon>
        <taxon>Chryseobacterium group</taxon>
        <taxon>Kaistella</taxon>
    </lineage>
</organism>
<accession>A0A7M2YBX0</accession>
<dbReference type="EMBL" id="CP040442">
    <property type="protein sequence ID" value="QOW11748.1"/>
    <property type="molecule type" value="Genomic_DNA"/>
</dbReference>
<dbReference type="Proteomes" id="UP000594195">
    <property type="component" value="Chromosome"/>
</dbReference>
<sequence>MGNKDEKELIAFYNVENLFSPDAPSIHKLDPTASGLNNWDERKYQNKLFKIAQVFQLILESEESLPMLIGISEVQGKKPLEELVKLDPFNSNYGIVHYESMDERGVDVALLYDKSKIEIISSEPISYLFAVENEHSEYYDTTRDVLFSKVKYLNVIMNVFVLHLPSKREKDVNKPKREYILKDLHKKVSELISSTGEAVIMCGDFNENPDEEMIANFIYDNDFNKILVNPSAELFKNEKFSTFHYKSGLLFDQMILSNNFFNSNYPLLFKEAKVFNHEKLSNWDKNFAGRPFRTYAGSRYLGGYSDHFPILTVLLKNQ</sequence>
<keyword evidence="3" id="KW-1185">Reference proteome</keyword>
<dbReference type="RefSeq" id="WP_193811918.1">
    <property type="nucleotide sequence ID" value="NZ_CP040442.1"/>
</dbReference>